<evidence type="ECO:0000256" key="1">
    <source>
        <dbReference type="SAM" id="MobiDB-lite"/>
    </source>
</evidence>
<name>A0A2H3AZ19_9AGAR</name>
<evidence type="ECO:0000313" key="3">
    <source>
        <dbReference type="Proteomes" id="UP000218334"/>
    </source>
</evidence>
<evidence type="ECO:0000313" key="2">
    <source>
        <dbReference type="EMBL" id="PBK59008.1"/>
    </source>
</evidence>
<organism evidence="2 3">
    <name type="scientific">Armillaria solidipes</name>
    <dbReference type="NCBI Taxonomy" id="1076256"/>
    <lineage>
        <taxon>Eukaryota</taxon>
        <taxon>Fungi</taxon>
        <taxon>Dikarya</taxon>
        <taxon>Basidiomycota</taxon>
        <taxon>Agaricomycotina</taxon>
        <taxon>Agaricomycetes</taxon>
        <taxon>Agaricomycetidae</taxon>
        <taxon>Agaricales</taxon>
        <taxon>Marasmiineae</taxon>
        <taxon>Physalacriaceae</taxon>
        <taxon>Armillaria</taxon>
    </lineage>
</organism>
<proteinExistence type="predicted"/>
<sequence length="564" mass="64951">MDVDGEYDHRSEAESEVYDDDEEEQRNDQSLPEVTISSLTEANRDESTIPVLKQRSYTGRKVVPSALANTLCVDLGVDGVLDNLNTMLGTSYTLDFVISVLNPYVAQGFDFGTTYAYLRPFWDDIHTIEHRLRAREDEDREMRRNMLVDGKITTAIVPPRRVWDLYANRVVPYWVALRLGRERWYGISHAWVGDEDRMNIVTLINGNEWPVPMPKDGSLDLVRIEMLNVGAEYAWLDILCLRQEGGRGEHLRTEEWKLDVPTIGAMYDWDPVVCYFNGLGQPLHLTPSYFESDRCWFRRAWTLQEITENPIIGGETGNEYVMDEEVQKRFDEKLAWLRDIREWDMTLDILSEMRNRVSTKPLDKVAGLVYLLRTDSIPIYDAEQSQADAWEVLMDVMAPGFRAEFFFFYPQRGDGNKCWRPSWHQVMANKIIEPDLSRWPGQVSRMEETDVDCYMGYRIESAEVRSLGEVPNEMEPRRGELVLKDGTGAPHKVRIVADHAYPIPDGSYTLICCDADGELPADIWVAGRLTENGTFEKFSVFSSAEDEEVKVRQLGFKQVNTLLC</sequence>
<gene>
    <name evidence="2" type="ORF">ARMSODRAFT_79713</name>
</gene>
<dbReference type="EMBL" id="KZ293515">
    <property type="protein sequence ID" value="PBK59008.1"/>
    <property type="molecule type" value="Genomic_DNA"/>
</dbReference>
<dbReference type="AlphaFoldDB" id="A0A2H3AZ19"/>
<dbReference type="Proteomes" id="UP000218334">
    <property type="component" value="Unassembled WGS sequence"/>
</dbReference>
<feature type="compositionally biased region" description="Basic and acidic residues" evidence="1">
    <location>
        <begin position="1"/>
        <end position="13"/>
    </location>
</feature>
<evidence type="ECO:0008006" key="4">
    <source>
        <dbReference type="Google" id="ProtNLM"/>
    </source>
</evidence>
<reference evidence="3" key="1">
    <citation type="journal article" date="2017" name="Nat. Ecol. Evol.">
        <title>Genome expansion and lineage-specific genetic innovations in the forest pathogenic fungi Armillaria.</title>
        <authorList>
            <person name="Sipos G."/>
            <person name="Prasanna A.N."/>
            <person name="Walter M.C."/>
            <person name="O'Connor E."/>
            <person name="Balint B."/>
            <person name="Krizsan K."/>
            <person name="Kiss B."/>
            <person name="Hess J."/>
            <person name="Varga T."/>
            <person name="Slot J."/>
            <person name="Riley R."/>
            <person name="Boka B."/>
            <person name="Rigling D."/>
            <person name="Barry K."/>
            <person name="Lee J."/>
            <person name="Mihaltcheva S."/>
            <person name="LaButti K."/>
            <person name="Lipzen A."/>
            <person name="Waldron R."/>
            <person name="Moloney N.M."/>
            <person name="Sperisen C."/>
            <person name="Kredics L."/>
            <person name="Vagvoelgyi C."/>
            <person name="Patrignani A."/>
            <person name="Fitzpatrick D."/>
            <person name="Nagy I."/>
            <person name="Doyle S."/>
            <person name="Anderson J.B."/>
            <person name="Grigoriev I.V."/>
            <person name="Gueldener U."/>
            <person name="Muensterkoetter M."/>
            <person name="Nagy L.G."/>
        </authorList>
    </citation>
    <scope>NUCLEOTIDE SEQUENCE [LARGE SCALE GENOMIC DNA]</scope>
    <source>
        <strain evidence="3">28-4</strain>
    </source>
</reference>
<keyword evidence="3" id="KW-1185">Reference proteome</keyword>
<accession>A0A2H3AZ19</accession>
<feature type="compositionally biased region" description="Acidic residues" evidence="1">
    <location>
        <begin position="14"/>
        <end position="25"/>
    </location>
</feature>
<protein>
    <recommendedName>
        <fullName evidence="4">Heterokaryon incompatibility domain-containing protein</fullName>
    </recommendedName>
</protein>
<feature type="region of interest" description="Disordered" evidence="1">
    <location>
        <begin position="1"/>
        <end position="34"/>
    </location>
</feature>